<sequence>MHRCLQIPELVELMCSHLDVPYHPEIFIDRQPERGLRRDLAVLARTSTVFSSHALRLLWKSVKLGDLLRCLPSDSFNVVTTTTGDGFWVEYIMEPLRPFRASDWERVLVYASHVKHLVTTSIDLSPIFPEVRRWLPKNVLSNLQGLHWMEQEDDFQYIDHFLSSQLTTICLLDPSIAALSLLSSLARRCPRLTTILLFPLGEESGMQPQVISAVSMCVLGLNNIETLITSTVDPPVLEHLSRLSSVRHLKLHGVPPTLSALPCDKALFLSLQKLCFDSGLESPARFLEWCNKVRLVKFTAQCARISTSDAVHRLFSAASRGISHSSLLEFSFRDEWYGFDPPHLASYLIWSQSLRSLFCFVNLTSVSVSSVWGIDLDDSTVTDMARSWPYIECLEIQSFYGKTAPRATLQCLEAFPKYCPHLTTLCLTFDATVIPISQPGLSLQCLRDLCVEASPISTALPVAQFLKCNFPSLRSISTYQNFSKDWDGVGMGKYDHLWWNVVSLLA</sequence>
<evidence type="ECO:0000313" key="2">
    <source>
        <dbReference type="Proteomes" id="UP001219525"/>
    </source>
</evidence>
<dbReference type="SUPFAM" id="SSF52047">
    <property type="entry name" value="RNI-like"/>
    <property type="match status" value="1"/>
</dbReference>
<dbReference type="EMBL" id="JARJCW010000159">
    <property type="protein sequence ID" value="KAJ7190040.1"/>
    <property type="molecule type" value="Genomic_DNA"/>
</dbReference>
<accession>A0AAD6ULA9</accession>
<evidence type="ECO:0008006" key="3">
    <source>
        <dbReference type="Google" id="ProtNLM"/>
    </source>
</evidence>
<proteinExistence type="predicted"/>
<name>A0AAD6ULA9_9AGAR</name>
<keyword evidence="2" id="KW-1185">Reference proteome</keyword>
<protein>
    <recommendedName>
        <fullName evidence="3">F-box domain-containing protein</fullName>
    </recommendedName>
</protein>
<reference evidence="1" key="1">
    <citation type="submission" date="2023-03" db="EMBL/GenBank/DDBJ databases">
        <title>Massive genome expansion in bonnet fungi (Mycena s.s.) driven by repeated elements and novel gene families across ecological guilds.</title>
        <authorList>
            <consortium name="Lawrence Berkeley National Laboratory"/>
            <person name="Harder C.B."/>
            <person name="Miyauchi S."/>
            <person name="Viragh M."/>
            <person name="Kuo A."/>
            <person name="Thoen E."/>
            <person name="Andreopoulos B."/>
            <person name="Lu D."/>
            <person name="Skrede I."/>
            <person name="Drula E."/>
            <person name="Henrissat B."/>
            <person name="Morin E."/>
            <person name="Kohler A."/>
            <person name="Barry K."/>
            <person name="LaButti K."/>
            <person name="Morin E."/>
            <person name="Salamov A."/>
            <person name="Lipzen A."/>
            <person name="Mereny Z."/>
            <person name="Hegedus B."/>
            <person name="Baldrian P."/>
            <person name="Stursova M."/>
            <person name="Weitz H."/>
            <person name="Taylor A."/>
            <person name="Grigoriev I.V."/>
            <person name="Nagy L.G."/>
            <person name="Martin F."/>
            <person name="Kauserud H."/>
        </authorList>
    </citation>
    <scope>NUCLEOTIDE SEQUENCE</scope>
    <source>
        <strain evidence="1">9144</strain>
    </source>
</reference>
<comment type="caution">
    <text evidence="1">The sequence shown here is derived from an EMBL/GenBank/DDBJ whole genome shotgun (WGS) entry which is preliminary data.</text>
</comment>
<organism evidence="1 2">
    <name type="scientific">Mycena pura</name>
    <dbReference type="NCBI Taxonomy" id="153505"/>
    <lineage>
        <taxon>Eukaryota</taxon>
        <taxon>Fungi</taxon>
        <taxon>Dikarya</taxon>
        <taxon>Basidiomycota</taxon>
        <taxon>Agaricomycotina</taxon>
        <taxon>Agaricomycetes</taxon>
        <taxon>Agaricomycetidae</taxon>
        <taxon>Agaricales</taxon>
        <taxon>Marasmiineae</taxon>
        <taxon>Mycenaceae</taxon>
        <taxon>Mycena</taxon>
    </lineage>
</organism>
<gene>
    <name evidence="1" type="ORF">GGX14DRAFT_606652</name>
</gene>
<evidence type="ECO:0000313" key="1">
    <source>
        <dbReference type="EMBL" id="KAJ7190040.1"/>
    </source>
</evidence>
<dbReference type="Gene3D" id="3.80.10.10">
    <property type="entry name" value="Ribonuclease Inhibitor"/>
    <property type="match status" value="1"/>
</dbReference>
<dbReference type="Proteomes" id="UP001219525">
    <property type="component" value="Unassembled WGS sequence"/>
</dbReference>
<dbReference type="AlphaFoldDB" id="A0AAD6ULA9"/>
<dbReference type="InterPro" id="IPR032675">
    <property type="entry name" value="LRR_dom_sf"/>
</dbReference>